<evidence type="ECO:0000313" key="1">
    <source>
        <dbReference type="EMBL" id="KAH7924228.1"/>
    </source>
</evidence>
<sequence>MHVACSACSQAAAPVAWTSADTSFPRTFALVTRRAPFFVVLRTLTPAVISIHSSFLEIHSQFSIYILRLLIIFLVLLGQRHDESNELDPSCLACGYHCRYASCRFMVAQATVQNQPRSRRTNVRALPLIQLPLWPRSRVLAVMVLSTVSIRCHPARSAKEVVRLEQVIGEVGLARAEATNPETRARTQAAVHIPLRTSWYLPTYFPPQQKGLHAGGSNTNLLSPRQSHHIISSETVSN</sequence>
<dbReference type="EMBL" id="MU266430">
    <property type="protein sequence ID" value="KAH7924228.1"/>
    <property type="molecule type" value="Genomic_DNA"/>
</dbReference>
<protein>
    <submittedName>
        <fullName evidence="1">Uncharacterized protein</fullName>
    </submittedName>
</protein>
<comment type="caution">
    <text evidence="1">The sequence shown here is derived from an EMBL/GenBank/DDBJ whole genome shotgun (WGS) entry which is preliminary data.</text>
</comment>
<evidence type="ECO:0000313" key="2">
    <source>
        <dbReference type="Proteomes" id="UP000790709"/>
    </source>
</evidence>
<reference evidence="1" key="1">
    <citation type="journal article" date="2021" name="New Phytol.">
        <title>Evolutionary innovations through gain and loss of genes in the ectomycorrhizal Boletales.</title>
        <authorList>
            <person name="Wu G."/>
            <person name="Miyauchi S."/>
            <person name="Morin E."/>
            <person name="Kuo A."/>
            <person name="Drula E."/>
            <person name="Varga T."/>
            <person name="Kohler A."/>
            <person name="Feng B."/>
            <person name="Cao Y."/>
            <person name="Lipzen A."/>
            <person name="Daum C."/>
            <person name="Hundley H."/>
            <person name="Pangilinan J."/>
            <person name="Johnson J."/>
            <person name="Barry K."/>
            <person name="LaButti K."/>
            <person name="Ng V."/>
            <person name="Ahrendt S."/>
            <person name="Min B."/>
            <person name="Choi I.G."/>
            <person name="Park H."/>
            <person name="Plett J.M."/>
            <person name="Magnuson J."/>
            <person name="Spatafora J.W."/>
            <person name="Nagy L.G."/>
            <person name="Henrissat B."/>
            <person name="Grigoriev I.V."/>
            <person name="Yang Z.L."/>
            <person name="Xu J."/>
            <person name="Martin F.M."/>
        </authorList>
    </citation>
    <scope>NUCLEOTIDE SEQUENCE</scope>
    <source>
        <strain evidence="1">KUC20120723A-06</strain>
    </source>
</reference>
<keyword evidence="2" id="KW-1185">Reference proteome</keyword>
<name>A0ACB8BG33_9AGAM</name>
<dbReference type="Proteomes" id="UP000790709">
    <property type="component" value="Unassembled WGS sequence"/>
</dbReference>
<proteinExistence type="predicted"/>
<accession>A0ACB8BG33</accession>
<gene>
    <name evidence="1" type="ORF">BV22DRAFT_524604</name>
</gene>
<organism evidence="1 2">
    <name type="scientific">Leucogyrophana mollusca</name>
    <dbReference type="NCBI Taxonomy" id="85980"/>
    <lineage>
        <taxon>Eukaryota</taxon>
        <taxon>Fungi</taxon>
        <taxon>Dikarya</taxon>
        <taxon>Basidiomycota</taxon>
        <taxon>Agaricomycotina</taxon>
        <taxon>Agaricomycetes</taxon>
        <taxon>Agaricomycetidae</taxon>
        <taxon>Boletales</taxon>
        <taxon>Boletales incertae sedis</taxon>
        <taxon>Leucogyrophana</taxon>
    </lineage>
</organism>